<dbReference type="InterPro" id="IPR003779">
    <property type="entry name" value="CMD-like"/>
</dbReference>
<proteinExistence type="predicted"/>
<organism evidence="2 4">
    <name type="scientific">Eiseniibacteriota bacterium</name>
    <dbReference type="NCBI Taxonomy" id="2212470"/>
    <lineage>
        <taxon>Bacteria</taxon>
        <taxon>Candidatus Eiseniibacteriota</taxon>
    </lineage>
</organism>
<dbReference type="Proteomes" id="UP000316292">
    <property type="component" value="Unassembled WGS sequence"/>
</dbReference>
<sequence length="215" mass="22769">MDADPEGRDAPLPKSEARLVALSSAIAAGDPDPIATSVKMALRGGAAREEVYEALLQSYLFLGFPRAIEAFFAAGPVLRKHKAVPPPAGPVDPAGWVQAGEALCHRVYGRNYGKLVETMGELSPDLASWMILEGYGKVLSRRGLSAALREYCVVAMLTTTRMWRQLRSHAIGAVNVGGTRARVRESIALCAPTAGAATVSEALRVAGLESQDARG</sequence>
<dbReference type="InterPro" id="IPR052512">
    <property type="entry name" value="4CMD/NDH-1_regulator"/>
</dbReference>
<dbReference type="Proteomes" id="UP000320913">
    <property type="component" value="Unassembled WGS sequence"/>
</dbReference>
<dbReference type="EMBL" id="VBOV01000025">
    <property type="protein sequence ID" value="TMQ61595.1"/>
    <property type="molecule type" value="Genomic_DNA"/>
</dbReference>
<evidence type="ECO:0000313" key="3">
    <source>
        <dbReference type="EMBL" id="TMQ61595.1"/>
    </source>
</evidence>
<dbReference type="InterPro" id="IPR029032">
    <property type="entry name" value="AhpD-like"/>
</dbReference>
<dbReference type="EMBL" id="VBOR01000048">
    <property type="protein sequence ID" value="TMQ49906.1"/>
    <property type="molecule type" value="Genomic_DNA"/>
</dbReference>
<evidence type="ECO:0000313" key="2">
    <source>
        <dbReference type="EMBL" id="TMQ49906.1"/>
    </source>
</evidence>
<feature type="domain" description="Carboxymuconolactone decarboxylase-like" evidence="1">
    <location>
        <begin position="10"/>
        <end position="74"/>
    </location>
</feature>
<dbReference type="SUPFAM" id="SSF69118">
    <property type="entry name" value="AhpD-like"/>
    <property type="match status" value="1"/>
</dbReference>
<evidence type="ECO:0000313" key="4">
    <source>
        <dbReference type="Proteomes" id="UP000316292"/>
    </source>
</evidence>
<dbReference type="AlphaFoldDB" id="A0A538SEV7"/>
<dbReference type="PANTHER" id="PTHR33570:SF2">
    <property type="entry name" value="CARBOXYMUCONOLACTONE DECARBOXYLASE-LIKE DOMAIN-CONTAINING PROTEIN"/>
    <property type="match status" value="1"/>
</dbReference>
<dbReference type="GO" id="GO:0051920">
    <property type="term" value="F:peroxiredoxin activity"/>
    <property type="evidence" value="ECO:0007669"/>
    <property type="project" value="InterPro"/>
</dbReference>
<dbReference type="Gene3D" id="1.20.1290.10">
    <property type="entry name" value="AhpD-like"/>
    <property type="match status" value="1"/>
</dbReference>
<name>A0A538SEV7_UNCEI</name>
<gene>
    <name evidence="2" type="ORF">E6K71_03790</name>
    <name evidence="3" type="ORF">E6K75_01025</name>
</gene>
<accession>A0A538SEV7</accession>
<evidence type="ECO:0000259" key="1">
    <source>
        <dbReference type="Pfam" id="PF02627"/>
    </source>
</evidence>
<reference evidence="4 5" key="1">
    <citation type="journal article" date="2019" name="Nat. Microbiol.">
        <title>Mediterranean grassland soil C-N compound turnover is dependent on rainfall and depth, and is mediated by genomically divergent microorganisms.</title>
        <authorList>
            <person name="Diamond S."/>
            <person name="Andeer P.F."/>
            <person name="Li Z."/>
            <person name="Crits-Christoph A."/>
            <person name="Burstein D."/>
            <person name="Anantharaman K."/>
            <person name="Lane K.R."/>
            <person name="Thomas B.C."/>
            <person name="Pan C."/>
            <person name="Northen T.R."/>
            <person name="Banfield J.F."/>
        </authorList>
    </citation>
    <scope>NUCLEOTIDE SEQUENCE [LARGE SCALE GENOMIC DNA]</scope>
    <source>
        <strain evidence="2">WS_1</strain>
        <strain evidence="3">WS_5</strain>
    </source>
</reference>
<dbReference type="Pfam" id="PF02627">
    <property type="entry name" value="CMD"/>
    <property type="match status" value="2"/>
</dbReference>
<comment type="caution">
    <text evidence="2">The sequence shown here is derived from an EMBL/GenBank/DDBJ whole genome shotgun (WGS) entry which is preliminary data.</text>
</comment>
<feature type="domain" description="Carboxymuconolactone decarboxylase-like" evidence="1">
    <location>
        <begin position="132"/>
        <end position="206"/>
    </location>
</feature>
<protein>
    <submittedName>
        <fullName evidence="2">Carboxymuconolactone decarboxylase family protein</fullName>
    </submittedName>
</protein>
<dbReference type="PANTHER" id="PTHR33570">
    <property type="entry name" value="4-CARBOXYMUCONOLACTONE DECARBOXYLASE FAMILY PROTEIN"/>
    <property type="match status" value="1"/>
</dbReference>
<evidence type="ECO:0000313" key="5">
    <source>
        <dbReference type="Proteomes" id="UP000320913"/>
    </source>
</evidence>